<dbReference type="EMBL" id="ML993579">
    <property type="protein sequence ID" value="KAF2173901.1"/>
    <property type="molecule type" value="Genomic_DNA"/>
</dbReference>
<protein>
    <submittedName>
        <fullName evidence="1">Uncharacterized protein</fullName>
    </submittedName>
</protein>
<keyword evidence="2" id="KW-1185">Reference proteome</keyword>
<name>A0A6A6D3B2_ZASCE</name>
<accession>A0A6A6D3B2</accession>
<organism evidence="1 2">
    <name type="scientific">Zasmidium cellare ATCC 36951</name>
    <dbReference type="NCBI Taxonomy" id="1080233"/>
    <lineage>
        <taxon>Eukaryota</taxon>
        <taxon>Fungi</taxon>
        <taxon>Dikarya</taxon>
        <taxon>Ascomycota</taxon>
        <taxon>Pezizomycotina</taxon>
        <taxon>Dothideomycetes</taxon>
        <taxon>Dothideomycetidae</taxon>
        <taxon>Mycosphaerellales</taxon>
        <taxon>Mycosphaerellaceae</taxon>
        <taxon>Zasmidium</taxon>
    </lineage>
</organism>
<gene>
    <name evidence="1" type="ORF">M409DRAFT_48812</name>
</gene>
<evidence type="ECO:0000313" key="2">
    <source>
        <dbReference type="Proteomes" id="UP000799537"/>
    </source>
</evidence>
<dbReference type="OrthoDB" id="3639461at2759"/>
<dbReference type="AlphaFoldDB" id="A0A6A6D3B2"/>
<dbReference type="PANTHER" id="PTHR42085:SF1">
    <property type="entry name" value="F-BOX DOMAIN-CONTAINING PROTEIN"/>
    <property type="match status" value="1"/>
</dbReference>
<dbReference type="PANTHER" id="PTHR42085">
    <property type="entry name" value="F-BOX DOMAIN-CONTAINING PROTEIN"/>
    <property type="match status" value="1"/>
</dbReference>
<reference evidence="1" key="1">
    <citation type="journal article" date="2020" name="Stud. Mycol.">
        <title>101 Dothideomycetes genomes: a test case for predicting lifestyles and emergence of pathogens.</title>
        <authorList>
            <person name="Haridas S."/>
            <person name="Albert R."/>
            <person name="Binder M."/>
            <person name="Bloem J."/>
            <person name="Labutti K."/>
            <person name="Salamov A."/>
            <person name="Andreopoulos B."/>
            <person name="Baker S."/>
            <person name="Barry K."/>
            <person name="Bills G."/>
            <person name="Bluhm B."/>
            <person name="Cannon C."/>
            <person name="Castanera R."/>
            <person name="Culley D."/>
            <person name="Daum C."/>
            <person name="Ezra D."/>
            <person name="Gonzalez J."/>
            <person name="Henrissat B."/>
            <person name="Kuo A."/>
            <person name="Liang C."/>
            <person name="Lipzen A."/>
            <person name="Lutzoni F."/>
            <person name="Magnuson J."/>
            <person name="Mondo S."/>
            <person name="Nolan M."/>
            <person name="Ohm R."/>
            <person name="Pangilinan J."/>
            <person name="Park H.-J."/>
            <person name="Ramirez L."/>
            <person name="Alfaro M."/>
            <person name="Sun H."/>
            <person name="Tritt A."/>
            <person name="Yoshinaga Y."/>
            <person name="Zwiers L.-H."/>
            <person name="Turgeon B."/>
            <person name="Goodwin S."/>
            <person name="Spatafora J."/>
            <person name="Crous P."/>
            <person name="Grigoriev I."/>
        </authorList>
    </citation>
    <scope>NUCLEOTIDE SEQUENCE</scope>
    <source>
        <strain evidence="1">ATCC 36951</strain>
    </source>
</reference>
<dbReference type="InterPro" id="IPR038883">
    <property type="entry name" value="AN11006-like"/>
</dbReference>
<dbReference type="GeneID" id="54564319"/>
<proteinExistence type="predicted"/>
<dbReference type="RefSeq" id="XP_033674790.1">
    <property type="nucleotide sequence ID" value="XM_033811047.1"/>
</dbReference>
<evidence type="ECO:0000313" key="1">
    <source>
        <dbReference type="EMBL" id="KAF2173901.1"/>
    </source>
</evidence>
<dbReference type="Proteomes" id="UP000799537">
    <property type="component" value="Unassembled WGS sequence"/>
</dbReference>
<sequence length="356" mass="40908">MRPFRLLDLAPELRNNIYEHALTHDRSSGITAAVGLLRTCRQVYSESKPILYEQSIFTISARFTSEQQESPRSRLHRLMLGGDMSTTPAHHESTIGMLRLLPRKMLELPRIHIEIDIEELPLEGRPSEESRRAAHATNRFLFPLVDLLNSSDRPHRLQFSIMHGSIEPTSPFIQITFWPLRKLQKHIHFGLKTLSKHLAAHSDNRLPGGGPSADILARKVDMELHKYRQRDLVHVPLTKYSDIHGQATHGQPDNEVRRLARHHLEKITSELENVTWWSQIQDTRICLSFIAAQGLLRMDSVESFKDVVGPPDWLIRSFRILEEMGSPVKPRAYLKKTFESLSHVIDKIPATADEEH</sequence>